<reference evidence="1" key="4">
    <citation type="submission" date="2025-09" db="UniProtKB">
        <authorList>
            <consortium name="Ensembl"/>
        </authorList>
    </citation>
    <scope>IDENTIFICATION</scope>
    <source>
        <strain evidence="1">17573</strain>
    </source>
</reference>
<dbReference type="GeneTree" id="ENSGT00960000186717"/>
<dbReference type="HOGENOM" id="CLU_007727_7_7_1"/>
<reference evidence="1" key="3">
    <citation type="submission" date="2025-08" db="UniProtKB">
        <authorList>
            <consortium name="Ensembl"/>
        </authorList>
    </citation>
    <scope>IDENTIFICATION</scope>
    <source>
        <strain evidence="1">17573</strain>
    </source>
</reference>
<proteinExistence type="predicted"/>
<evidence type="ECO:0000313" key="1">
    <source>
        <dbReference type="Ensembl" id="ENSMMUP00000011189.4"/>
    </source>
</evidence>
<dbReference type="VEuPathDB" id="HostDB:ENSMMUG00000045262"/>
<name>F6WIM9_MACMU</name>
<evidence type="ECO:0000313" key="2">
    <source>
        <dbReference type="Proteomes" id="UP000006718"/>
    </source>
</evidence>
<protein>
    <submittedName>
        <fullName evidence="1">Uncharacterized protein</fullName>
    </submittedName>
</protein>
<dbReference type="Ensembl" id="ENSMMUT00000011930.4">
    <property type="protein sequence ID" value="ENSMMUP00000011189.4"/>
    <property type="gene ID" value="ENSMMUG00000045262.2"/>
</dbReference>
<reference evidence="1" key="2">
    <citation type="submission" date="2019-01" db="EMBL/GenBank/DDBJ databases">
        <authorList>
            <person name="Graves T."/>
            <person name="Eichler E.E."/>
            <person name="Wilson R.K."/>
        </authorList>
    </citation>
    <scope>NUCLEOTIDE SEQUENCE [LARGE SCALE GENOMIC DNA]</scope>
    <source>
        <strain evidence="1">17573</strain>
    </source>
</reference>
<dbReference type="Proteomes" id="UP000006718">
    <property type="component" value="Chromosome X"/>
</dbReference>
<dbReference type="SMR" id="F6WIM9"/>
<reference evidence="2" key="1">
    <citation type="journal article" date="2007" name="Science">
        <title>Evolutionary and biomedical insights from the rhesus macaque genome.</title>
        <authorList>
            <person name="Gibbs R.A."/>
            <person name="Rogers J."/>
            <person name="Katze M.G."/>
            <person name="Bumgarner R."/>
            <person name="Weinstock G.M."/>
            <person name="Mardis E.R."/>
            <person name="Remington K.A."/>
            <person name="Strausberg R.L."/>
            <person name="Venter J.C."/>
            <person name="Wilson R.K."/>
            <person name="Batzer M.A."/>
            <person name="Bustamante C.D."/>
            <person name="Eichler E.E."/>
            <person name="Hahn M.W."/>
            <person name="Hardison R.C."/>
            <person name="Makova K.D."/>
            <person name="Miller W."/>
            <person name="Milosavljevic A."/>
            <person name="Palermo R.E."/>
            <person name="Siepel A."/>
            <person name="Sikela J.M."/>
            <person name="Attaway T."/>
            <person name="Bell S."/>
            <person name="Bernard K.E."/>
            <person name="Buhay C.J."/>
            <person name="Chandrabose M.N."/>
            <person name="Dao M."/>
            <person name="Davis C."/>
            <person name="Delehaunty K.D."/>
            <person name="Ding Y."/>
            <person name="Dinh H.H."/>
            <person name="Dugan-Rocha S."/>
            <person name="Fulton L.A."/>
            <person name="Gabisi R.A."/>
            <person name="Garner T.T."/>
            <person name="Godfrey J."/>
            <person name="Hawes A.C."/>
            <person name="Hernandez J."/>
            <person name="Hines S."/>
            <person name="Holder M."/>
            <person name="Hume J."/>
            <person name="Jhangiani S.N."/>
            <person name="Joshi V."/>
            <person name="Khan Z.M."/>
            <person name="Kirkness E.F."/>
            <person name="Cree A."/>
            <person name="Fowler R.G."/>
            <person name="Lee S."/>
            <person name="Lewis L.R."/>
            <person name="Li Z."/>
            <person name="Liu Y.-S."/>
            <person name="Moore S.M."/>
            <person name="Muzny D."/>
            <person name="Nazareth L.V."/>
            <person name="Ngo D.N."/>
            <person name="Okwuonu G.O."/>
            <person name="Pai G."/>
            <person name="Parker D."/>
            <person name="Paul H.A."/>
            <person name="Pfannkoch C."/>
            <person name="Pohl C.S."/>
            <person name="Rogers Y.-H.C."/>
            <person name="Ruiz S.J."/>
            <person name="Sabo A."/>
            <person name="Santibanez J."/>
            <person name="Schneider B.W."/>
            <person name="Smith S.M."/>
            <person name="Sodergren E."/>
            <person name="Svatek A.F."/>
            <person name="Utterback T.R."/>
            <person name="Vattathil S."/>
            <person name="Warren W."/>
            <person name="White C.S."/>
            <person name="Chinwalla A.T."/>
            <person name="Feng Y."/>
            <person name="Halpern A.L."/>
            <person name="Hillier L.W."/>
            <person name="Huang X."/>
            <person name="Minx P."/>
            <person name="Nelson J.O."/>
            <person name="Pepin K.H."/>
            <person name="Qin X."/>
            <person name="Sutton G.G."/>
            <person name="Venter E."/>
            <person name="Walenz B.P."/>
            <person name="Wallis J.W."/>
            <person name="Worley K.C."/>
            <person name="Yang S.-P."/>
            <person name="Jones S.M."/>
            <person name="Marra M.A."/>
            <person name="Rocchi M."/>
            <person name="Schein J.E."/>
            <person name="Baertsch R."/>
            <person name="Clarke L."/>
            <person name="Csuros M."/>
            <person name="Glasscock J."/>
            <person name="Harris R.A."/>
            <person name="Havlak P."/>
            <person name="Jackson A.R."/>
            <person name="Jiang H."/>
            <person name="Liu Y."/>
            <person name="Messina D.N."/>
            <person name="Shen Y."/>
            <person name="Song H.X.-Z."/>
            <person name="Wylie T."/>
            <person name="Zhang L."/>
            <person name="Birney E."/>
            <person name="Han K."/>
            <person name="Konkel M.K."/>
            <person name="Lee J."/>
            <person name="Smit A.F.A."/>
            <person name="Ullmer B."/>
            <person name="Wang H."/>
            <person name="Xing J."/>
            <person name="Burhans R."/>
            <person name="Cheng Z."/>
            <person name="Karro J.E."/>
            <person name="Ma J."/>
            <person name="Raney B."/>
            <person name="She X."/>
            <person name="Cox M.J."/>
            <person name="Demuth J.P."/>
            <person name="Dumas L.J."/>
            <person name="Han S.-G."/>
            <person name="Hopkins J."/>
            <person name="Karimpour-Fard A."/>
            <person name="Kim Y.H."/>
            <person name="Pollack J.R."/>
            <person name="Vinar T."/>
            <person name="Addo-Quaye C."/>
            <person name="Degenhardt J."/>
            <person name="Denby A."/>
            <person name="Hubisz M.J."/>
            <person name="Indap A."/>
            <person name="Kosiol C."/>
            <person name="Lahn B.T."/>
            <person name="Lawson H.A."/>
            <person name="Marklein A."/>
            <person name="Nielsen R."/>
            <person name="Vallender E.J."/>
            <person name="Clark A.G."/>
            <person name="Ferguson B."/>
            <person name="Hernandez R.D."/>
            <person name="Hirani K."/>
            <person name="Kehrer-Sawatzki H."/>
            <person name="Kolb J."/>
            <person name="Patil S."/>
            <person name="Pu L.-L."/>
            <person name="Ren Y."/>
            <person name="Smith D.G."/>
            <person name="Wheeler D.A."/>
            <person name="Schenck I."/>
            <person name="Ball E.V."/>
            <person name="Chen R."/>
            <person name="Cooper D.N."/>
            <person name="Giardine B."/>
            <person name="Hsu F."/>
            <person name="Kent W.J."/>
            <person name="Lesk A."/>
            <person name="Nelson D.L."/>
            <person name="O'brien W.E."/>
            <person name="Pruefer K."/>
            <person name="Stenson P.D."/>
            <person name="Wallace J.C."/>
            <person name="Ke H."/>
            <person name="Liu X.-M."/>
            <person name="Wang P."/>
            <person name="Xiang A.P."/>
            <person name="Yang F."/>
            <person name="Barber G.P."/>
            <person name="Haussler D."/>
            <person name="Karolchik D."/>
            <person name="Kern A.D."/>
            <person name="Kuhn R.M."/>
            <person name="Smith K.E."/>
            <person name="Zwieg A.S."/>
        </authorList>
    </citation>
    <scope>NUCLEOTIDE SEQUENCE [LARGE SCALE GENOMIC DNA]</scope>
    <source>
        <strain evidence="2">17573</strain>
    </source>
</reference>
<dbReference type="InParanoid" id="F6WIM9"/>
<sequence>MVQAPSPIHSHVRLLLIKFHSTCHRTTSRQLTELKQAVEYWTVLTKVESLHLLAVLRHVIWTDGAQEFNVVVAMVLGHLLSIGFVRAHRSSNRLSSRCPASAPSCSPPVPTISRSICPQKFLLFIIKLNPVIK</sequence>
<dbReference type="AlphaFoldDB" id="F6WIM9"/>
<keyword evidence="2" id="KW-1185">Reference proteome</keyword>
<dbReference type="Bgee" id="ENSMMUG00000045262">
    <property type="expression patterns" value="Expressed in spermatid and 3 other cell types or tissues"/>
</dbReference>
<organism evidence="1 2">
    <name type="scientific">Macaca mulatta</name>
    <name type="common">Rhesus macaque</name>
    <dbReference type="NCBI Taxonomy" id="9544"/>
    <lineage>
        <taxon>Eukaryota</taxon>
        <taxon>Metazoa</taxon>
        <taxon>Chordata</taxon>
        <taxon>Craniata</taxon>
        <taxon>Vertebrata</taxon>
        <taxon>Euteleostomi</taxon>
        <taxon>Mammalia</taxon>
        <taxon>Eutheria</taxon>
        <taxon>Euarchontoglires</taxon>
        <taxon>Primates</taxon>
        <taxon>Haplorrhini</taxon>
        <taxon>Catarrhini</taxon>
        <taxon>Cercopithecidae</taxon>
        <taxon>Cercopithecinae</taxon>
        <taxon>Macaca</taxon>
    </lineage>
</organism>
<accession>F6WIM9</accession>